<keyword evidence="4" id="KW-1185">Reference proteome</keyword>
<organism evidence="3 4">
    <name type="scientific">Cytospora mali</name>
    <name type="common">Apple Valsa canker fungus</name>
    <name type="synonym">Valsa mali</name>
    <dbReference type="NCBI Taxonomy" id="578113"/>
    <lineage>
        <taxon>Eukaryota</taxon>
        <taxon>Fungi</taxon>
        <taxon>Dikarya</taxon>
        <taxon>Ascomycota</taxon>
        <taxon>Pezizomycotina</taxon>
        <taxon>Sordariomycetes</taxon>
        <taxon>Sordariomycetidae</taxon>
        <taxon>Diaporthales</taxon>
        <taxon>Cytosporaceae</taxon>
        <taxon>Cytospora</taxon>
    </lineage>
</organism>
<gene>
    <name evidence="3" type="ORF">VP1G_04245</name>
</gene>
<accession>A0A194UZF8</accession>
<dbReference type="AlphaFoldDB" id="A0A194UZF8"/>
<dbReference type="STRING" id="694573.A0A194UZF8"/>
<reference evidence="4" key="1">
    <citation type="submission" date="2014-12" db="EMBL/GenBank/DDBJ databases">
        <title>Genome Sequence of Valsa Canker Pathogens Uncovers a Specific Adaption of Colonization on Woody Bark.</title>
        <authorList>
            <person name="Yin Z."/>
            <person name="Liu H."/>
            <person name="Gao X."/>
            <person name="Li Z."/>
            <person name="Song N."/>
            <person name="Ke X."/>
            <person name="Dai Q."/>
            <person name="Wu Y."/>
            <person name="Sun Y."/>
            <person name="Xu J.-R."/>
            <person name="Kang Z.K."/>
            <person name="Wang L."/>
            <person name="Huang L."/>
        </authorList>
    </citation>
    <scope>NUCLEOTIDE SEQUENCE [LARGE SCALE GENOMIC DNA]</scope>
    <source>
        <strain evidence="4">SXYL134</strain>
    </source>
</reference>
<dbReference type="InterPro" id="IPR031348">
    <property type="entry name" value="PigL_N"/>
</dbReference>
<dbReference type="Pfam" id="PF17111">
    <property type="entry name" value="PigL_N"/>
    <property type="match status" value="1"/>
</dbReference>
<keyword evidence="1" id="KW-0732">Signal</keyword>
<evidence type="ECO:0000313" key="3">
    <source>
        <dbReference type="EMBL" id="KUI56991.1"/>
    </source>
</evidence>
<feature type="signal peptide" evidence="1">
    <location>
        <begin position="1"/>
        <end position="24"/>
    </location>
</feature>
<dbReference type="Proteomes" id="UP000078576">
    <property type="component" value="Unassembled WGS sequence"/>
</dbReference>
<dbReference type="EMBL" id="KN714694">
    <property type="protein sequence ID" value="KUI56991.1"/>
    <property type="molecule type" value="Genomic_DNA"/>
</dbReference>
<protein>
    <recommendedName>
        <fullName evidence="2">Azaphilone pigments biosynthesis cluster protein L N-terminal domain-containing protein</fullName>
    </recommendedName>
</protein>
<evidence type="ECO:0000313" key="4">
    <source>
        <dbReference type="Proteomes" id="UP000078576"/>
    </source>
</evidence>
<feature type="domain" description="Azaphilone pigments biosynthesis cluster protein L N-terminal" evidence="2">
    <location>
        <begin position="1"/>
        <end position="179"/>
    </location>
</feature>
<evidence type="ECO:0000256" key="1">
    <source>
        <dbReference type="SAM" id="SignalP"/>
    </source>
</evidence>
<proteinExistence type="predicted"/>
<feature type="chain" id="PRO_5008266019" description="Azaphilone pigments biosynthesis cluster protein L N-terminal domain-containing protein" evidence="1">
    <location>
        <begin position="25"/>
        <end position="324"/>
    </location>
</feature>
<dbReference type="OrthoDB" id="270167at2759"/>
<sequence length="324" mass="35499">MDPLSVSSGVVGLLAFAMQMATVATQVKQAVDQFKSAPKEINELLQRLTLLQTMCELVRVKMAGVSGNTGGSSSVSLDVISTALLQCQSKMGDLSRTLSATGLNSSQTRTPLSKSEAFSRLRFVLRREKVKSMVQDVDHVISLLHIVLTMDTWMTTVSLSQTTALQYTDNVQSSVSSLQDVPPVETQSALSRPAASMSLGRVGRASRKKRHSSRNMGLITWTTVETWAEAQDDAFGMPPERSGNITLRLPFTSVQLDLHYTQFLGTPSYALNINHIIDTYSGLGYQITDLFYGRDLLGLKKLLSERELSIYSVLGDTSLFYEAA</sequence>
<evidence type="ECO:0000259" key="2">
    <source>
        <dbReference type="Pfam" id="PF17111"/>
    </source>
</evidence>
<name>A0A194UZF8_CYTMA</name>